<name>A0ABT4LFR0_9PROT</name>
<dbReference type="InterPro" id="IPR026881">
    <property type="entry name" value="WYL_dom"/>
</dbReference>
<dbReference type="PANTHER" id="PTHR34580">
    <property type="match status" value="1"/>
</dbReference>
<feature type="domain" description="WYL" evidence="2">
    <location>
        <begin position="138"/>
        <end position="204"/>
    </location>
</feature>
<dbReference type="Pfam" id="PF13280">
    <property type="entry name" value="WYL"/>
    <property type="match status" value="1"/>
</dbReference>
<reference evidence="3" key="1">
    <citation type="submission" date="2022-12" db="EMBL/GenBank/DDBJ databases">
        <title>Bacterial isolates from different developmental stages of Nematostella vectensis.</title>
        <authorList>
            <person name="Fraune S."/>
        </authorList>
    </citation>
    <scope>NUCLEOTIDE SEQUENCE</scope>
    <source>
        <strain evidence="3">G21630-S1</strain>
    </source>
</reference>
<dbReference type="InterPro" id="IPR013196">
    <property type="entry name" value="HTH_11"/>
</dbReference>
<dbReference type="Pfam" id="PF08279">
    <property type="entry name" value="HTH_11"/>
    <property type="match status" value="1"/>
</dbReference>
<evidence type="ECO:0000259" key="2">
    <source>
        <dbReference type="Pfam" id="PF13280"/>
    </source>
</evidence>
<evidence type="ECO:0000313" key="4">
    <source>
        <dbReference type="Proteomes" id="UP001069802"/>
    </source>
</evidence>
<proteinExistence type="predicted"/>
<dbReference type="Proteomes" id="UP001069802">
    <property type="component" value="Unassembled WGS sequence"/>
</dbReference>
<gene>
    <name evidence="3" type="ORF">O4H49_03985</name>
</gene>
<protein>
    <submittedName>
        <fullName evidence="3">YafY family protein</fullName>
    </submittedName>
</protein>
<dbReference type="EMBL" id="JAPWGY010000001">
    <property type="protein sequence ID" value="MCZ4279924.1"/>
    <property type="molecule type" value="Genomic_DNA"/>
</dbReference>
<comment type="caution">
    <text evidence="3">The sequence shown here is derived from an EMBL/GenBank/DDBJ whole genome shotgun (WGS) entry which is preliminary data.</text>
</comment>
<dbReference type="InterPro" id="IPR036390">
    <property type="entry name" value="WH_DNA-bd_sf"/>
</dbReference>
<dbReference type="InterPro" id="IPR036388">
    <property type="entry name" value="WH-like_DNA-bd_sf"/>
</dbReference>
<feature type="domain" description="Helix-turn-helix type 11" evidence="1">
    <location>
        <begin position="5"/>
        <end position="59"/>
    </location>
</feature>
<dbReference type="PROSITE" id="PS52050">
    <property type="entry name" value="WYL"/>
    <property type="match status" value="1"/>
</dbReference>
<dbReference type="SUPFAM" id="SSF46785">
    <property type="entry name" value="Winged helix' DNA-binding domain"/>
    <property type="match status" value="1"/>
</dbReference>
<dbReference type="Gene3D" id="1.10.10.10">
    <property type="entry name" value="Winged helix-like DNA-binding domain superfamily/Winged helix DNA-binding domain"/>
    <property type="match status" value="1"/>
</dbReference>
<dbReference type="PANTHER" id="PTHR34580:SF3">
    <property type="entry name" value="PROTEIN PAFB"/>
    <property type="match status" value="1"/>
</dbReference>
<keyword evidence="4" id="KW-1185">Reference proteome</keyword>
<evidence type="ECO:0000259" key="1">
    <source>
        <dbReference type="Pfam" id="PF08279"/>
    </source>
</evidence>
<dbReference type="InterPro" id="IPR051534">
    <property type="entry name" value="CBASS_pafABC_assoc_protein"/>
</dbReference>
<accession>A0ABT4LFR0</accession>
<organism evidence="3 4">
    <name type="scientific">Kiloniella laminariae</name>
    <dbReference type="NCBI Taxonomy" id="454162"/>
    <lineage>
        <taxon>Bacteria</taxon>
        <taxon>Pseudomonadati</taxon>
        <taxon>Pseudomonadota</taxon>
        <taxon>Alphaproteobacteria</taxon>
        <taxon>Rhodospirillales</taxon>
        <taxon>Kiloniellaceae</taxon>
        <taxon>Kiloniella</taxon>
    </lineage>
</organism>
<sequence length="231" mass="26487">MRLLRLFSILDRLRARRHPISAETLARDMGVSLRTIYRDMATLQEMGAPVRGEAGIGYQIEKGYFLPPLHFDPDELDALIIGTELAAARGDQHLGDAAERARAKMIAVLPDHIRDKHRDLPLYAYSALGKADEDNLTFLTPLRTALRQHDKLMISYLDLKDQPSQRTVRPLALTVFDRAWLLTSWCEKANDFRNFRVDRIQSLTTTGETFRPEPGKLYNDYVKTFNPPEKH</sequence>
<evidence type="ECO:0000313" key="3">
    <source>
        <dbReference type="EMBL" id="MCZ4279924.1"/>
    </source>
</evidence>
<dbReference type="RefSeq" id="WP_269422119.1">
    <property type="nucleotide sequence ID" value="NZ_JAPWGY010000001.1"/>
</dbReference>